<organism evidence="12 13">
    <name type="scientific">Clavibacter tessellarius</name>
    <dbReference type="NCBI Taxonomy" id="31965"/>
    <lineage>
        <taxon>Bacteria</taxon>
        <taxon>Bacillati</taxon>
        <taxon>Actinomycetota</taxon>
        <taxon>Actinomycetes</taxon>
        <taxon>Micrococcales</taxon>
        <taxon>Microbacteriaceae</taxon>
        <taxon>Clavibacter</taxon>
    </lineage>
</organism>
<evidence type="ECO:0000256" key="4">
    <source>
        <dbReference type="ARBA" id="ARBA00022723"/>
    </source>
</evidence>
<dbReference type="GO" id="GO:0046872">
    <property type="term" value="F:metal ion binding"/>
    <property type="evidence" value="ECO:0007669"/>
    <property type="project" value="UniProtKB-KW"/>
</dbReference>
<dbReference type="InterPro" id="IPR006311">
    <property type="entry name" value="TAT_signal"/>
</dbReference>
<evidence type="ECO:0000256" key="3">
    <source>
        <dbReference type="ARBA" id="ARBA00022525"/>
    </source>
</evidence>
<dbReference type="RefSeq" id="WP_063070250.1">
    <property type="nucleotide sequence ID" value="NZ_LQXA01000004.1"/>
</dbReference>
<dbReference type="Pfam" id="PF07602">
    <property type="entry name" value="DUF1565"/>
    <property type="match status" value="1"/>
</dbReference>
<dbReference type="Gene3D" id="2.160.20.10">
    <property type="entry name" value="Single-stranded right-handed beta-helix, Pectin lyase-like"/>
    <property type="match status" value="2"/>
</dbReference>
<comment type="caution">
    <text evidence="12">The sequence shown here is derived from an EMBL/GenBank/DDBJ whole genome shotgun (WGS) entry which is preliminary data.</text>
</comment>
<name>A0A154V536_9MICO</name>
<sequence length="837" mass="85623">MTASTPLPRAPRDRAPRRRLRGIAAAATVVAVALGAVVASETAPAVAAATSDSFSRQSTGGWGTAETGGAYTSYGPAGAAFSVDGGRARIAGIPAGTSAGAWSAGTAMLDGTAGATVALVGTTPLGLYQAVEIRRQADGSSYRGKVELGRSGALRVSLSRTASSGASTALGSVVAAGTAEAGTDVNVRVRATGTAPVALAAKAWVAGTDEPDWQATATDASSARIAKAGATGVWSYASGSNSRTTTVAFDDLSRVPAGSTATPAPSPTPTPTASAAPSPAPTPTPSTPVAVPATGARGSAAVGSAAYPVPSGALFVSSGSGDDGAAGTQGAPLRTIVAAVGKARSGQTIVLRGGTYHEAVVVPYAKQLTIQAYPREAVWLDGSRTFSGFAKSGSSWVVSGYTPKHPTTIAGIRDNPRFVRPEAPLAARLDQVFVGGTQLRQVASASQVVPGTFHVDTAAKTLRIGTDPTGKEVRASDLRQALQVQSAGTTLRGFGVRRYATAYEDRGTIRFDNVRATVRDLVVQDNAMTGITIGNDGALLSRVTVQRSGMLGISAAYAYGMVVEDSVITGNNSERFKAAPVSGGIKIGRSRDVTVRDSDTSRNNGSGIWFDESCYDITVTGNTSNDNEYTGIQLELSDTAVIAGNSTTGGQTGINVFDTGNVRIFNNTLGGNSKFGMTLLQDERRQSVASFEGQDPRRPAIDPTVPWLTRNIQISNNVFATGGNFLIYALDKKTGIAVDRWNLTITGNLFAKRVATTDPAMVAWGQGDNRTLVRYETPAALAAAKGSGWRNTQTTGATTVSGMSAYLGQAASLAVALPSAIASLLGQATGVKRVGIF</sequence>
<keyword evidence="3" id="KW-0964">Secreted</keyword>
<dbReference type="OrthoDB" id="9807425at2"/>
<evidence type="ECO:0008006" key="14">
    <source>
        <dbReference type="Google" id="ProtNLM"/>
    </source>
</evidence>
<evidence type="ECO:0000256" key="5">
    <source>
        <dbReference type="ARBA" id="ARBA00022729"/>
    </source>
</evidence>
<dbReference type="InterPro" id="IPR039448">
    <property type="entry name" value="Beta_helix"/>
</dbReference>
<dbReference type="SUPFAM" id="SSF51126">
    <property type="entry name" value="Pectin lyase-like"/>
    <property type="match status" value="1"/>
</dbReference>
<evidence type="ECO:0000256" key="7">
    <source>
        <dbReference type="ARBA" id="ARBA00023239"/>
    </source>
</evidence>
<proteinExistence type="inferred from homology"/>
<dbReference type="InterPro" id="IPR006626">
    <property type="entry name" value="PbH1"/>
</dbReference>
<dbReference type="InterPro" id="IPR011050">
    <property type="entry name" value="Pectin_lyase_fold/virulence"/>
</dbReference>
<dbReference type="STRING" id="31965.AWH51_02730"/>
<dbReference type="PANTHER" id="PTHR40088">
    <property type="entry name" value="PECTATE LYASE (EUROFUNG)"/>
    <property type="match status" value="1"/>
</dbReference>
<evidence type="ECO:0000313" key="12">
    <source>
        <dbReference type="EMBL" id="KZC96488.1"/>
    </source>
</evidence>
<comment type="cofactor">
    <cofactor evidence="1">
        <name>Ca(2+)</name>
        <dbReference type="ChEBI" id="CHEBI:29108"/>
    </cofactor>
</comment>
<dbReference type="EMBL" id="LQXA01000004">
    <property type="protein sequence ID" value="KZC96488.1"/>
    <property type="molecule type" value="Genomic_DNA"/>
</dbReference>
<evidence type="ECO:0000256" key="2">
    <source>
        <dbReference type="ARBA" id="ARBA00004613"/>
    </source>
</evidence>
<keyword evidence="6" id="KW-0106">Calcium</keyword>
<feature type="domain" description="DUF1565" evidence="10">
    <location>
        <begin position="320"/>
        <end position="360"/>
    </location>
</feature>
<dbReference type="SMART" id="SM00710">
    <property type="entry name" value="PbH1"/>
    <property type="match status" value="7"/>
</dbReference>
<comment type="subcellular location">
    <subcellularLocation>
        <location evidence="2">Secreted</location>
    </subcellularLocation>
</comment>
<feature type="region of interest" description="Disordered" evidence="9">
    <location>
        <begin position="255"/>
        <end position="293"/>
    </location>
</feature>
<gene>
    <name evidence="12" type="ORF">AWH51_02730</name>
</gene>
<keyword evidence="5" id="KW-0732">Signal</keyword>
<evidence type="ECO:0000256" key="1">
    <source>
        <dbReference type="ARBA" id="ARBA00001913"/>
    </source>
</evidence>
<keyword evidence="7" id="KW-0456">Lyase</keyword>
<keyword evidence="4" id="KW-0479">Metal-binding</keyword>
<evidence type="ECO:0000259" key="11">
    <source>
        <dbReference type="Pfam" id="PF13229"/>
    </source>
</evidence>
<dbReference type="InterPro" id="IPR052052">
    <property type="entry name" value="Polysaccharide_Lyase_9"/>
</dbReference>
<comment type="similarity">
    <text evidence="8">Belongs to the polysaccharide lyase 9 family.</text>
</comment>
<evidence type="ECO:0000259" key="10">
    <source>
        <dbReference type="Pfam" id="PF07602"/>
    </source>
</evidence>
<dbReference type="AlphaFoldDB" id="A0A154V536"/>
<dbReference type="GO" id="GO:0005576">
    <property type="term" value="C:extracellular region"/>
    <property type="evidence" value="ECO:0007669"/>
    <property type="project" value="UniProtKB-SubCell"/>
</dbReference>
<evidence type="ECO:0000313" key="13">
    <source>
        <dbReference type="Proteomes" id="UP000076218"/>
    </source>
</evidence>
<reference evidence="12 13" key="1">
    <citation type="submission" date="2016-01" db="EMBL/GenBank/DDBJ databases">
        <title>Draft genome sequence of Clavibacter michiganensis subsp. tessellarius DOAB 609.</title>
        <authorList>
            <person name="Tambong J.T."/>
        </authorList>
    </citation>
    <scope>NUCLEOTIDE SEQUENCE [LARGE SCALE GENOMIC DNA]</scope>
    <source>
        <strain evidence="12 13">DOAB 609</strain>
    </source>
</reference>
<evidence type="ECO:0000256" key="9">
    <source>
        <dbReference type="SAM" id="MobiDB-lite"/>
    </source>
</evidence>
<dbReference type="InterPro" id="IPR012334">
    <property type="entry name" value="Pectin_lyas_fold"/>
</dbReference>
<dbReference type="PROSITE" id="PS51318">
    <property type="entry name" value="TAT"/>
    <property type="match status" value="1"/>
</dbReference>
<evidence type="ECO:0000256" key="6">
    <source>
        <dbReference type="ARBA" id="ARBA00022837"/>
    </source>
</evidence>
<dbReference type="Proteomes" id="UP000076218">
    <property type="component" value="Unassembled WGS sequence"/>
</dbReference>
<evidence type="ECO:0000256" key="8">
    <source>
        <dbReference type="ARBA" id="ARBA00038263"/>
    </source>
</evidence>
<protein>
    <recommendedName>
        <fullName evidence="14">DUF1565 domain-containing protein</fullName>
    </recommendedName>
</protein>
<dbReference type="GO" id="GO:0016837">
    <property type="term" value="F:carbon-oxygen lyase activity, acting on polysaccharides"/>
    <property type="evidence" value="ECO:0007669"/>
    <property type="project" value="TreeGrafter"/>
</dbReference>
<dbReference type="PANTHER" id="PTHR40088:SF1">
    <property type="entry name" value="PECTATE LYASE PEL9"/>
    <property type="match status" value="1"/>
</dbReference>
<dbReference type="Pfam" id="PF13229">
    <property type="entry name" value="Beta_helix"/>
    <property type="match status" value="1"/>
</dbReference>
<feature type="domain" description="Right handed beta helix" evidence="11">
    <location>
        <begin position="509"/>
        <end position="668"/>
    </location>
</feature>
<dbReference type="InterPro" id="IPR011459">
    <property type="entry name" value="DUF1565"/>
</dbReference>
<accession>A0A154V536</accession>